<gene>
    <name evidence="5" type="ORF">Clacol_005136</name>
</gene>
<dbReference type="GO" id="GO:0005576">
    <property type="term" value="C:extracellular region"/>
    <property type="evidence" value="ECO:0007669"/>
    <property type="project" value="UniProtKB-SubCell"/>
</dbReference>
<evidence type="ECO:0000256" key="4">
    <source>
        <dbReference type="SAM" id="SignalP"/>
    </source>
</evidence>
<comment type="caution">
    <text evidence="5">The sequence shown here is derived from an EMBL/GenBank/DDBJ whole genome shotgun (WGS) entry which is preliminary data.</text>
</comment>
<reference evidence="5" key="1">
    <citation type="submission" date="2021-10" db="EMBL/GenBank/DDBJ databases">
        <title>De novo Genome Assembly of Clathrus columnatus (Basidiomycota, Fungi) Using Illumina and Nanopore Sequence Data.</title>
        <authorList>
            <person name="Ogiso-Tanaka E."/>
            <person name="Itagaki H."/>
            <person name="Hosoya T."/>
            <person name="Hosaka K."/>
        </authorList>
    </citation>
    <scope>NUCLEOTIDE SEQUENCE</scope>
    <source>
        <strain evidence="5">MO-923</strain>
    </source>
</reference>
<organism evidence="5 6">
    <name type="scientific">Clathrus columnatus</name>
    <dbReference type="NCBI Taxonomy" id="1419009"/>
    <lineage>
        <taxon>Eukaryota</taxon>
        <taxon>Fungi</taxon>
        <taxon>Dikarya</taxon>
        <taxon>Basidiomycota</taxon>
        <taxon>Agaricomycotina</taxon>
        <taxon>Agaricomycetes</taxon>
        <taxon>Phallomycetidae</taxon>
        <taxon>Phallales</taxon>
        <taxon>Clathraceae</taxon>
        <taxon>Clathrus</taxon>
    </lineage>
</organism>
<comment type="similarity">
    <text evidence="2">Belongs to the cerato-platanin family.</text>
</comment>
<protein>
    <recommendedName>
        <fullName evidence="7">Cerato-platanin</fullName>
    </recommendedName>
</protein>
<keyword evidence="6" id="KW-1185">Reference proteome</keyword>
<name>A0AAV5ABQ1_9AGAM</name>
<evidence type="ECO:0008006" key="7">
    <source>
        <dbReference type="Google" id="ProtNLM"/>
    </source>
</evidence>
<keyword evidence="4" id="KW-0732">Signal</keyword>
<keyword evidence="3" id="KW-0964">Secreted</keyword>
<dbReference type="InterPro" id="IPR010829">
    <property type="entry name" value="Cerato-platanin"/>
</dbReference>
<evidence type="ECO:0000313" key="5">
    <source>
        <dbReference type="EMBL" id="GJJ10908.1"/>
    </source>
</evidence>
<dbReference type="Pfam" id="PF07249">
    <property type="entry name" value="Cerato-platanin"/>
    <property type="match status" value="1"/>
</dbReference>
<feature type="signal peptide" evidence="4">
    <location>
        <begin position="1"/>
        <end position="20"/>
    </location>
</feature>
<evidence type="ECO:0000256" key="1">
    <source>
        <dbReference type="ARBA" id="ARBA00004613"/>
    </source>
</evidence>
<dbReference type="EMBL" id="BPWL01000006">
    <property type="protein sequence ID" value="GJJ10908.1"/>
    <property type="molecule type" value="Genomic_DNA"/>
</dbReference>
<sequence length="141" mass="14519">MKFILSSVVVLSALFAQSQAQTPVSVSFDRTYDNRAGSTLTIACSNGPHGLAPRFPTFGSFPNFPNIGGASVISGFGSANCGTCWKLEFQGNSINVVAIDVALNGFNIAEAALNKLTNGQAESLGRITATATQVAASNCGL</sequence>
<feature type="chain" id="PRO_5043685913" description="Cerato-platanin" evidence="4">
    <location>
        <begin position="21"/>
        <end position="141"/>
    </location>
</feature>
<accession>A0AAV5ABQ1</accession>
<evidence type="ECO:0000256" key="2">
    <source>
        <dbReference type="ARBA" id="ARBA00010421"/>
    </source>
</evidence>
<evidence type="ECO:0000313" key="6">
    <source>
        <dbReference type="Proteomes" id="UP001050691"/>
    </source>
</evidence>
<proteinExistence type="inferred from homology"/>
<dbReference type="AlphaFoldDB" id="A0AAV5ABQ1"/>
<evidence type="ECO:0000256" key="3">
    <source>
        <dbReference type="ARBA" id="ARBA00022525"/>
    </source>
</evidence>
<dbReference type="Gene3D" id="2.40.40.10">
    <property type="entry name" value="RlpA-like domain"/>
    <property type="match status" value="1"/>
</dbReference>
<dbReference type="SUPFAM" id="SSF50685">
    <property type="entry name" value="Barwin-like endoglucanases"/>
    <property type="match status" value="1"/>
</dbReference>
<dbReference type="CDD" id="cd22778">
    <property type="entry name" value="DPBB_CEPL-like"/>
    <property type="match status" value="1"/>
</dbReference>
<dbReference type="Proteomes" id="UP001050691">
    <property type="component" value="Unassembled WGS sequence"/>
</dbReference>
<comment type="subcellular location">
    <subcellularLocation>
        <location evidence="1">Secreted</location>
    </subcellularLocation>
</comment>
<dbReference type="InterPro" id="IPR036908">
    <property type="entry name" value="RlpA-like_sf"/>
</dbReference>